<dbReference type="EMBL" id="MFIE01000019">
    <property type="protein sequence ID" value="OGF82400.1"/>
    <property type="molecule type" value="Genomic_DNA"/>
</dbReference>
<dbReference type="SUPFAM" id="SSF52266">
    <property type="entry name" value="SGNH hydrolase"/>
    <property type="match status" value="1"/>
</dbReference>
<evidence type="ECO:0000313" key="2">
    <source>
        <dbReference type="Proteomes" id="UP000178684"/>
    </source>
</evidence>
<dbReference type="Proteomes" id="UP000178684">
    <property type="component" value="Unassembled WGS sequence"/>
</dbReference>
<organism evidence="1 2">
    <name type="scientific">Candidatus Giovannonibacteria bacterium RIFCSPLOWO2_01_FULL_46_13</name>
    <dbReference type="NCBI Taxonomy" id="1798352"/>
    <lineage>
        <taxon>Bacteria</taxon>
        <taxon>Candidatus Giovannoniibacteriota</taxon>
    </lineage>
</organism>
<comment type="caution">
    <text evidence="1">The sequence shown here is derived from an EMBL/GenBank/DDBJ whole genome shotgun (WGS) entry which is preliminary data.</text>
</comment>
<evidence type="ECO:0000313" key="1">
    <source>
        <dbReference type="EMBL" id="OGF82400.1"/>
    </source>
</evidence>
<reference evidence="1 2" key="1">
    <citation type="journal article" date="2016" name="Nat. Commun.">
        <title>Thousands of microbial genomes shed light on interconnected biogeochemical processes in an aquifer system.</title>
        <authorList>
            <person name="Anantharaman K."/>
            <person name="Brown C.T."/>
            <person name="Hug L.A."/>
            <person name="Sharon I."/>
            <person name="Castelle C.J."/>
            <person name="Probst A.J."/>
            <person name="Thomas B.C."/>
            <person name="Singh A."/>
            <person name="Wilkins M.J."/>
            <person name="Karaoz U."/>
            <person name="Brodie E.L."/>
            <person name="Williams K.H."/>
            <person name="Hubbard S.S."/>
            <person name="Banfield J.F."/>
        </authorList>
    </citation>
    <scope>NUCLEOTIDE SEQUENCE [LARGE SCALE GENOMIC DNA]</scope>
</reference>
<protein>
    <submittedName>
        <fullName evidence="1">Uncharacterized protein</fullName>
    </submittedName>
</protein>
<dbReference type="AlphaFoldDB" id="A0A1F5X3E4"/>
<gene>
    <name evidence="1" type="ORF">A3B18_03585</name>
</gene>
<proteinExistence type="predicted"/>
<sequence>MISQDFVKFAARASIFSLGFLALFALASLHFHYRIVARDNVFILLNAFRNESIQPRVVILGDSHATFDILSAKFPREYYNFAYPSENWRKFVLRARATINLKDSLEYIIVPLDYYQFSPTRARHVFFTDYLFFSPIEDIRDVYHPSLLELFKAKVSSVLPLVSPSNRNTYRRVLGEDIYKFFGGKEKGKMIYIGEHNELRWEGESVVWSELPGEKKRFAIFDREKEQFLKPFIDGDLYNVFEEFFSFAQAHDVKVIGVFYPTTLEYNEVLSRFDKETGNITALGEKYKNLPLHATLDYRNVFDDHQEYFSDTDHLNRNGAGIFTEIILRDLEKIIEKTEP</sequence>
<accession>A0A1F5X3E4</accession>
<name>A0A1F5X3E4_9BACT</name>